<dbReference type="Pfam" id="PF00810">
    <property type="entry name" value="ER_lumen_recept"/>
    <property type="match status" value="1"/>
</dbReference>
<keyword evidence="5 11" id="KW-0256">Endoplasmic reticulum</keyword>
<dbReference type="PROSITE" id="PS00952">
    <property type="entry name" value="ER_LUMEN_RECEPTOR_2"/>
    <property type="match status" value="1"/>
</dbReference>
<dbReference type="PROSITE" id="PS00951">
    <property type="entry name" value="ER_LUMEN_RECEPTOR_1"/>
    <property type="match status" value="1"/>
</dbReference>
<dbReference type="EMBL" id="JANCYW010000009">
    <property type="protein sequence ID" value="KAK4536663.1"/>
    <property type="molecule type" value="Genomic_DNA"/>
</dbReference>
<comment type="caution">
    <text evidence="12">The sequence shown here is derived from an EMBL/GenBank/DDBJ whole genome shotgun (WGS) entry which is preliminary data.</text>
</comment>
<evidence type="ECO:0000256" key="2">
    <source>
        <dbReference type="ARBA" id="ARBA00010120"/>
    </source>
</evidence>
<keyword evidence="6" id="KW-0931">ER-Golgi transport</keyword>
<evidence type="ECO:0000256" key="11">
    <source>
        <dbReference type="RuleBase" id="RU000634"/>
    </source>
</evidence>
<dbReference type="GO" id="GO:0015031">
    <property type="term" value="P:protein transport"/>
    <property type="evidence" value="ECO:0007669"/>
    <property type="project" value="UniProtKB-KW"/>
</dbReference>
<evidence type="ECO:0000256" key="7">
    <source>
        <dbReference type="ARBA" id="ARBA00022927"/>
    </source>
</evidence>
<dbReference type="GO" id="GO:0046923">
    <property type="term" value="F:ER retention sequence binding"/>
    <property type="evidence" value="ECO:0007669"/>
    <property type="project" value="InterPro"/>
</dbReference>
<keyword evidence="8 11" id="KW-1133">Transmembrane helix</keyword>
<reference evidence="12 13" key="1">
    <citation type="submission" date="2022-07" db="EMBL/GenBank/DDBJ databases">
        <title>Genome-wide signatures of adaptation to extreme environments.</title>
        <authorList>
            <person name="Cho C.H."/>
            <person name="Yoon H.S."/>
        </authorList>
    </citation>
    <scope>NUCLEOTIDE SEQUENCE [LARGE SCALE GENOMIC DNA]</scope>
    <source>
        <strain evidence="12 13">DBV 063 E5</strain>
    </source>
</reference>
<evidence type="ECO:0000256" key="10">
    <source>
        <dbReference type="ARBA" id="ARBA00023170"/>
    </source>
</evidence>
<dbReference type="AlphaFoldDB" id="A0AAV9IX47"/>
<protein>
    <recommendedName>
        <fullName evidence="11">ER lumen protein-retaining receptor</fullName>
    </recommendedName>
</protein>
<proteinExistence type="inferred from homology"/>
<accession>A0AAV9IX47</accession>
<dbReference type="GO" id="GO:0006621">
    <property type="term" value="P:protein retention in ER lumen"/>
    <property type="evidence" value="ECO:0007669"/>
    <property type="project" value="InterPro"/>
</dbReference>
<keyword evidence="7 11" id="KW-0653">Protein transport</keyword>
<comment type="caution">
    <text evidence="11">Lacks conserved residue(s) required for the propagation of feature annotation.</text>
</comment>
<name>A0AAV9IX47_CYACA</name>
<feature type="transmembrane region" description="Helical" evidence="11">
    <location>
        <begin position="118"/>
        <end position="138"/>
    </location>
</feature>
<organism evidence="12 13">
    <name type="scientific">Cyanidium caldarium</name>
    <name type="common">Red alga</name>
    <dbReference type="NCBI Taxonomy" id="2771"/>
    <lineage>
        <taxon>Eukaryota</taxon>
        <taxon>Rhodophyta</taxon>
        <taxon>Bangiophyceae</taxon>
        <taxon>Cyanidiales</taxon>
        <taxon>Cyanidiaceae</taxon>
        <taxon>Cyanidium</taxon>
    </lineage>
</organism>
<dbReference type="GO" id="GO:0005789">
    <property type="term" value="C:endoplasmic reticulum membrane"/>
    <property type="evidence" value="ECO:0007669"/>
    <property type="project" value="UniProtKB-SubCell"/>
</dbReference>
<evidence type="ECO:0000256" key="5">
    <source>
        <dbReference type="ARBA" id="ARBA00022824"/>
    </source>
</evidence>
<dbReference type="InterPro" id="IPR000133">
    <property type="entry name" value="ER_ret_rcpt"/>
</dbReference>
<keyword evidence="9 11" id="KW-0472">Membrane</keyword>
<dbReference type="Proteomes" id="UP001301350">
    <property type="component" value="Unassembled WGS sequence"/>
</dbReference>
<evidence type="ECO:0000256" key="6">
    <source>
        <dbReference type="ARBA" id="ARBA00022892"/>
    </source>
</evidence>
<keyword evidence="13" id="KW-1185">Reference proteome</keyword>
<comment type="similarity">
    <text evidence="2 11">Belongs to the ERD2 family.</text>
</comment>
<evidence type="ECO:0000313" key="12">
    <source>
        <dbReference type="EMBL" id="KAK4536663.1"/>
    </source>
</evidence>
<sequence>MNIFRLAGDLSHVLSLIFLFMKIRSTKSCAGISFKSQLLYLIVFVTRYLDLFTTFISVYNTAMKILFIATAAYVLYLMRTKYKLTYDQEHDTFRVTFLLAMAAVLALVWPYRYTPLEVLWTFSLWLESVAILPQLFVLQTTGECENLTSHYLFALGAYRALYALNWVYRYLTEPGYWQPETWVAGTIQTALYADFFYYYILSRRRGRKLKLPA</sequence>
<evidence type="ECO:0000256" key="9">
    <source>
        <dbReference type="ARBA" id="ARBA00023136"/>
    </source>
</evidence>
<keyword evidence="3 11" id="KW-0813">Transport</keyword>
<keyword evidence="4 11" id="KW-0812">Transmembrane</keyword>
<dbReference type="PRINTS" id="PR00660">
    <property type="entry name" value="ERLUMENR"/>
</dbReference>
<keyword evidence="10 11" id="KW-0675">Receptor</keyword>
<gene>
    <name evidence="12" type="ORF">CDCA_CDCA09G2688</name>
</gene>
<feature type="transmembrane region" description="Helical" evidence="11">
    <location>
        <begin position="62"/>
        <end position="80"/>
    </location>
</feature>
<evidence type="ECO:0000256" key="1">
    <source>
        <dbReference type="ARBA" id="ARBA00004477"/>
    </source>
</evidence>
<evidence type="ECO:0000256" key="3">
    <source>
        <dbReference type="ARBA" id="ARBA00022448"/>
    </source>
</evidence>
<evidence type="ECO:0000256" key="8">
    <source>
        <dbReference type="ARBA" id="ARBA00022989"/>
    </source>
</evidence>
<evidence type="ECO:0000313" key="13">
    <source>
        <dbReference type="Proteomes" id="UP001301350"/>
    </source>
</evidence>
<feature type="transmembrane region" description="Helical" evidence="11">
    <location>
        <begin position="92"/>
        <end position="112"/>
    </location>
</feature>
<dbReference type="GO" id="GO:0016192">
    <property type="term" value="P:vesicle-mediated transport"/>
    <property type="evidence" value="ECO:0007669"/>
    <property type="project" value="UniProtKB-KW"/>
</dbReference>
<dbReference type="PANTHER" id="PTHR10585">
    <property type="entry name" value="ER LUMEN PROTEIN RETAINING RECEPTOR"/>
    <property type="match status" value="1"/>
</dbReference>
<feature type="transmembrane region" description="Helical" evidence="11">
    <location>
        <begin position="182"/>
        <end position="201"/>
    </location>
</feature>
<comment type="subcellular location">
    <subcellularLocation>
        <location evidence="1 11">Endoplasmic reticulum membrane</location>
        <topology evidence="1 11">Multi-pass membrane protein</topology>
    </subcellularLocation>
</comment>
<evidence type="ECO:0000256" key="4">
    <source>
        <dbReference type="ARBA" id="ARBA00022692"/>
    </source>
</evidence>